<feature type="compositionally biased region" description="Basic and acidic residues" evidence="1">
    <location>
        <begin position="1"/>
        <end position="24"/>
    </location>
</feature>
<protein>
    <recommendedName>
        <fullName evidence="4">6-phosphofructokinase</fullName>
    </recommendedName>
</protein>
<evidence type="ECO:0008006" key="4">
    <source>
        <dbReference type="Google" id="ProtNLM"/>
    </source>
</evidence>
<name>A0ABQ1JXX2_9GAMM</name>
<evidence type="ECO:0000256" key="1">
    <source>
        <dbReference type="SAM" id="MobiDB-lite"/>
    </source>
</evidence>
<dbReference type="RefSeq" id="WP_263283564.1">
    <property type="nucleotide sequence ID" value="NZ_BMII01000075.1"/>
</dbReference>
<feature type="region of interest" description="Disordered" evidence="1">
    <location>
        <begin position="1"/>
        <end position="40"/>
    </location>
</feature>
<dbReference type="EMBL" id="BMII01000075">
    <property type="protein sequence ID" value="GGB77495.1"/>
    <property type="molecule type" value="Genomic_DNA"/>
</dbReference>
<gene>
    <name evidence="2" type="ORF">GCM10011607_42070</name>
</gene>
<organism evidence="2 3">
    <name type="scientific">Shewanella inventionis</name>
    <dbReference type="NCBI Taxonomy" id="1738770"/>
    <lineage>
        <taxon>Bacteria</taxon>
        <taxon>Pseudomonadati</taxon>
        <taxon>Pseudomonadota</taxon>
        <taxon>Gammaproteobacteria</taxon>
        <taxon>Alteromonadales</taxon>
        <taxon>Shewanellaceae</taxon>
        <taxon>Shewanella</taxon>
    </lineage>
</organism>
<reference evidence="3" key="1">
    <citation type="journal article" date="2019" name="Int. J. Syst. Evol. Microbiol.">
        <title>The Global Catalogue of Microorganisms (GCM) 10K type strain sequencing project: providing services to taxonomists for standard genome sequencing and annotation.</title>
        <authorList>
            <consortium name="The Broad Institute Genomics Platform"/>
            <consortium name="The Broad Institute Genome Sequencing Center for Infectious Disease"/>
            <person name="Wu L."/>
            <person name="Ma J."/>
        </authorList>
    </citation>
    <scope>NUCLEOTIDE SEQUENCE [LARGE SCALE GENOMIC DNA]</scope>
    <source>
        <strain evidence="3">CGMCC 1.15339</strain>
    </source>
</reference>
<accession>A0ABQ1JXX2</accession>
<evidence type="ECO:0000313" key="2">
    <source>
        <dbReference type="EMBL" id="GGB77495.1"/>
    </source>
</evidence>
<comment type="caution">
    <text evidence="2">The sequence shown here is derived from an EMBL/GenBank/DDBJ whole genome shotgun (WGS) entry which is preliminary data.</text>
</comment>
<evidence type="ECO:0000313" key="3">
    <source>
        <dbReference type="Proteomes" id="UP000617555"/>
    </source>
</evidence>
<proteinExistence type="predicted"/>
<keyword evidence="3" id="KW-1185">Reference proteome</keyword>
<sequence length="40" mass="4511">MSKERNNSKESKKQPQLTLKEKRAVKQAKKAPSTSVIKGK</sequence>
<dbReference type="Proteomes" id="UP000617555">
    <property type="component" value="Unassembled WGS sequence"/>
</dbReference>